<dbReference type="InterPro" id="IPR036909">
    <property type="entry name" value="Cyt_c-like_dom_sf"/>
</dbReference>
<dbReference type="PANTHER" id="PTHR33751">
    <property type="entry name" value="CBB3-TYPE CYTOCHROME C OXIDASE SUBUNIT FIXP"/>
    <property type="match status" value="1"/>
</dbReference>
<keyword evidence="7" id="KW-0732">Signal</keyword>
<keyword evidence="4" id="KW-0249">Electron transport</keyword>
<dbReference type="RefSeq" id="WP_109868380.1">
    <property type="nucleotide sequence ID" value="NZ_QGNA01000001.1"/>
</dbReference>
<dbReference type="EMBL" id="QGNA01000001">
    <property type="protein sequence ID" value="PWS37758.1"/>
    <property type="molecule type" value="Genomic_DNA"/>
</dbReference>
<sequence>MTHRPSRATLLFGLLAVAPLPAAAETGALVAQGCLGCHGPNGAGMGPVPALAGRDGAELRALMQAFRDGTRPATIMDRIARGYTEAEVAAAVEHFAGSR</sequence>
<keyword evidence="2 6" id="KW-0349">Heme</keyword>
<feature type="signal peptide" evidence="7">
    <location>
        <begin position="1"/>
        <end position="24"/>
    </location>
</feature>
<organism evidence="9 10">
    <name type="scientific">Falsiroseomonas bella</name>
    <dbReference type="NCBI Taxonomy" id="2184016"/>
    <lineage>
        <taxon>Bacteria</taxon>
        <taxon>Pseudomonadati</taxon>
        <taxon>Pseudomonadota</taxon>
        <taxon>Alphaproteobacteria</taxon>
        <taxon>Acetobacterales</taxon>
        <taxon>Roseomonadaceae</taxon>
        <taxon>Falsiroseomonas</taxon>
    </lineage>
</organism>
<dbReference type="InterPro" id="IPR009056">
    <property type="entry name" value="Cyt_c-like_dom"/>
</dbReference>
<evidence type="ECO:0000256" key="7">
    <source>
        <dbReference type="SAM" id="SignalP"/>
    </source>
</evidence>
<dbReference type="InterPro" id="IPR050597">
    <property type="entry name" value="Cytochrome_c_Oxidase_Subunit"/>
</dbReference>
<dbReference type="GO" id="GO:0009055">
    <property type="term" value="F:electron transfer activity"/>
    <property type="evidence" value="ECO:0007669"/>
    <property type="project" value="InterPro"/>
</dbReference>
<reference evidence="10" key="1">
    <citation type="submission" date="2018-05" db="EMBL/GenBank/DDBJ databases">
        <authorList>
            <person name="Du Z."/>
            <person name="Wang X."/>
        </authorList>
    </citation>
    <scope>NUCLEOTIDE SEQUENCE [LARGE SCALE GENOMIC DNA]</scope>
    <source>
        <strain evidence="10">CQN31</strain>
    </source>
</reference>
<dbReference type="OrthoDB" id="9808603at2"/>
<dbReference type="Proteomes" id="UP000245765">
    <property type="component" value="Unassembled WGS sequence"/>
</dbReference>
<feature type="domain" description="Cytochrome c" evidence="8">
    <location>
        <begin position="22"/>
        <end position="99"/>
    </location>
</feature>
<evidence type="ECO:0000256" key="1">
    <source>
        <dbReference type="ARBA" id="ARBA00022448"/>
    </source>
</evidence>
<evidence type="ECO:0000256" key="3">
    <source>
        <dbReference type="ARBA" id="ARBA00022723"/>
    </source>
</evidence>
<evidence type="ECO:0000256" key="5">
    <source>
        <dbReference type="ARBA" id="ARBA00023004"/>
    </source>
</evidence>
<comment type="caution">
    <text evidence="9">The sequence shown here is derived from an EMBL/GenBank/DDBJ whole genome shotgun (WGS) entry which is preliminary data.</text>
</comment>
<feature type="chain" id="PRO_5016292287" description="Cytochrome c domain-containing protein" evidence="7">
    <location>
        <begin position="25"/>
        <end position="99"/>
    </location>
</feature>
<dbReference type="PROSITE" id="PS51007">
    <property type="entry name" value="CYTC"/>
    <property type="match status" value="1"/>
</dbReference>
<dbReference type="PANTHER" id="PTHR33751:SF9">
    <property type="entry name" value="CYTOCHROME C4"/>
    <property type="match status" value="1"/>
</dbReference>
<dbReference type="Gene3D" id="1.10.760.10">
    <property type="entry name" value="Cytochrome c-like domain"/>
    <property type="match status" value="1"/>
</dbReference>
<protein>
    <recommendedName>
        <fullName evidence="8">Cytochrome c domain-containing protein</fullName>
    </recommendedName>
</protein>
<evidence type="ECO:0000313" key="9">
    <source>
        <dbReference type="EMBL" id="PWS37758.1"/>
    </source>
</evidence>
<dbReference type="GO" id="GO:0046872">
    <property type="term" value="F:metal ion binding"/>
    <property type="evidence" value="ECO:0007669"/>
    <property type="project" value="UniProtKB-KW"/>
</dbReference>
<dbReference type="GO" id="GO:0020037">
    <property type="term" value="F:heme binding"/>
    <property type="evidence" value="ECO:0007669"/>
    <property type="project" value="InterPro"/>
</dbReference>
<keyword evidence="3 6" id="KW-0479">Metal-binding</keyword>
<evidence type="ECO:0000256" key="6">
    <source>
        <dbReference type="PROSITE-ProRule" id="PRU00433"/>
    </source>
</evidence>
<keyword evidence="5 6" id="KW-0408">Iron</keyword>
<gene>
    <name evidence="9" type="ORF">DFH01_00080</name>
</gene>
<dbReference type="SUPFAM" id="SSF46626">
    <property type="entry name" value="Cytochrome c"/>
    <property type="match status" value="1"/>
</dbReference>
<proteinExistence type="predicted"/>
<evidence type="ECO:0000256" key="2">
    <source>
        <dbReference type="ARBA" id="ARBA00022617"/>
    </source>
</evidence>
<evidence type="ECO:0000259" key="8">
    <source>
        <dbReference type="PROSITE" id="PS51007"/>
    </source>
</evidence>
<evidence type="ECO:0000313" key="10">
    <source>
        <dbReference type="Proteomes" id="UP000245765"/>
    </source>
</evidence>
<name>A0A317FJD5_9PROT</name>
<evidence type="ECO:0000256" key="4">
    <source>
        <dbReference type="ARBA" id="ARBA00022982"/>
    </source>
</evidence>
<dbReference type="AlphaFoldDB" id="A0A317FJD5"/>
<keyword evidence="10" id="KW-1185">Reference proteome</keyword>
<dbReference type="Pfam" id="PF13442">
    <property type="entry name" value="Cytochrome_CBB3"/>
    <property type="match status" value="1"/>
</dbReference>
<keyword evidence="1" id="KW-0813">Transport</keyword>
<accession>A0A317FJD5</accession>